<evidence type="ECO:0000256" key="2">
    <source>
        <dbReference type="ARBA" id="ARBA00004922"/>
    </source>
</evidence>
<dbReference type="GeneID" id="94840531"/>
<evidence type="ECO:0000259" key="10">
    <source>
        <dbReference type="Pfam" id="PF02366"/>
    </source>
</evidence>
<keyword evidence="7 9" id="KW-1133">Transmembrane helix</keyword>
<comment type="similarity">
    <text evidence="3">Belongs to the glycosyltransferase 39 family.</text>
</comment>
<dbReference type="OrthoDB" id="5561486at2759"/>
<reference evidence="12" key="1">
    <citation type="submission" date="2016-10" db="EMBL/GenBank/DDBJ databases">
        <authorList>
            <person name="Benchimol M."/>
            <person name="Almeida L.G."/>
            <person name="Vasconcelos A.T."/>
            <person name="Perreira-Neves A."/>
            <person name="Rosa I.A."/>
            <person name="Tasca T."/>
            <person name="Bogo M.R."/>
            <person name="de Souza W."/>
        </authorList>
    </citation>
    <scope>NUCLEOTIDE SEQUENCE [LARGE SCALE GENOMIC DNA]</scope>
    <source>
        <strain evidence="12">K</strain>
    </source>
</reference>
<feature type="transmembrane region" description="Helical" evidence="9">
    <location>
        <begin position="429"/>
        <end position="448"/>
    </location>
</feature>
<dbReference type="RefSeq" id="XP_068357746.1">
    <property type="nucleotide sequence ID" value="XM_068505827.1"/>
</dbReference>
<keyword evidence="13" id="KW-1185">Reference proteome</keyword>
<comment type="pathway">
    <text evidence="2">Protein modification; protein glycosylation.</text>
</comment>
<feature type="transmembrane region" description="Helical" evidence="9">
    <location>
        <begin position="18"/>
        <end position="35"/>
    </location>
</feature>
<dbReference type="Proteomes" id="UP000179807">
    <property type="component" value="Unassembled WGS sequence"/>
</dbReference>
<evidence type="ECO:0000256" key="4">
    <source>
        <dbReference type="ARBA" id="ARBA00022676"/>
    </source>
</evidence>
<dbReference type="InterPro" id="IPR032421">
    <property type="entry name" value="PMT_4TMC"/>
</dbReference>
<feature type="transmembrane region" description="Helical" evidence="9">
    <location>
        <begin position="184"/>
        <end position="201"/>
    </location>
</feature>
<dbReference type="PANTHER" id="PTHR10050">
    <property type="entry name" value="DOLICHYL-PHOSPHATE-MANNOSE--PROTEIN MANNOSYLTRANSFERASE"/>
    <property type="match status" value="1"/>
</dbReference>
<dbReference type="VEuPathDB" id="TrichDB:TRFO_27877"/>
<feature type="domain" description="Protein O-mannosyl-transferase C-terminal four TM" evidence="11">
    <location>
        <begin position="303"/>
        <end position="462"/>
    </location>
</feature>
<accession>A0A1J4K0X6</accession>
<evidence type="ECO:0000313" key="13">
    <source>
        <dbReference type="Proteomes" id="UP000179807"/>
    </source>
</evidence>
<gene>
    <name evidence="12" type="ORF">TRFO_27877</name>
</gene>
<evidence type="ECO:0000256" key="9">
    <source>
        <dbReference type="SAM" id="Phobius"/>
    </source>
</evidence>
<feature type="transmembrane region" description="Helical" evidence="9">
    <location>
        <begin position="356"/>
        <end position="373"/>
    </location>
</feature>
<comment type="subcellular location">
    <subcellularLocation>
        <location evidence="1">Endomembrane system</location>
        <topology evidence="1">Multi-pass membrane protein</topology>
    </subcellularLocation>
</comment>
<dbReference type="UniPathway" id="UPA00378"/>
<feature type="transmembrane region" description="Helical" evidence="9">
    <location>
        <begin position="208"/>
        <end position="229"/>
    </location>
</feature>
<dbReference type="AlphaFoldDB" id="A0A1J4K0X6"/>
<feature type="transmembrane region" description="Helical" evidence="9">
    <location>
        <begin position="380"/>
        <end position="397"/>
    </location>
</feature>
<dbReference type="PANTHER" id="PTHR10050:SF46">
    <property type="entry name" value="PROTEIN O-MANNOSYL-TRANSFERASE 2"/>
    <property type="match status" value="1"/>
</dbReference>
<evidence type="ECO:0000256" key="7">
    <source>
        <dbReference type="ARBA" id="ARBA00022989"/>
    </source>
</evidence>
<dbReference type="GO" id="GO:0004169">
    <property type="term" value="F:dolichyl-phosphate-mannose-protein mannosyltransferase activity"/>
    <property type="evidence" value="ECO:0007669"/>
    <property type="project" value="TreeGrafter"/>
</dbReference>
<organism evidence="12 13">
    <name type="scientific">Tritrichomonas foetus</name>
    <dbReference type="NCBI Taxonomy" id="1144522"/>
    <lineage>
        <taxon>Eukaryota</taxon>
        <taxon>Metamonada</taxon>
        <taxon>Parabasalia</taxon>
        <taxon>Tritrichomonadida</taxon>
        <taxon>Tritrichomonadidae</taxon>
        <taxon>Tritrichomonas</taxon>
    </lineage>
</organism>
<protein>
    <submittedName>
        <fullName evidence="12">Dolichyl-phosphate-mannose-protein mannosyltransferase</fullName>
    </submittedName>
</protein>
<name>A0A1J4K0X6_9EUKA</name>
<dbReference type="InterPro" id="IPR027005">
    <property type="entry name" value="PMT-like"/>
</dbReference>
<keyword evidence="8 9" id="KW-0472">Membrane</keyword>
<evidence type="ECO:0000256" key="1">
    <source>
        <dbReference type="ARBA" id="ARBA00004127"/>
    </source>
</evidence>
<keyword evidence="5" id="KW-0808">Transferase</keyword>
<keyword evidence="6 9" id="KW-0812">Transmembrane</keyword>
<dbReference type="Pfam" id="PF02366">
    <property type="entry name" value="PMT"/>
    <property type="match status" value="1"/>
</dbReference>
<dbReference type="InterPro" id="IPR003342">
    <property type="entry name" value="ArnT-like_N"/>
</dbReference>
<evidence type="ECO:0000256" key="6">
    <source>
        <dbReference type="ARBA" id="ARBA00022692"/>
    </source>
</evidence>
<dbReference type="EMBL" id="MLAK01000787">
    <property type="protein sequence ID" value="OHT04610.1"/>
    <property type="molecule type" value="Genomic_DNA"/>
</dbReference>
<evidence type="ECO:0000256" key="5">
    <source>
        <dbReference type="ARBA" id="ARBA00022679"/>
    </source>
</evidence>
<feature type="transmembrane region" description="Helical" evidence="9">
    <location>
        <begin position="403"/>
        <end position="422"/>
    </location>
</feature>
<dbReference type="GO" id="GO:0016020">
    <property type="term" value="C:membrane"/>
    <property type="evidence" value="ECO:0007669"/>
    <property type="project" value="InterPro"/>
</dbReference>
<feature type="transmembrane region" description="Helical" evidence="9">
    <location>
        <begin position="129"/>
        <end position="148"/>
    </location>
</feature>
<feature type="domain" description="ArnT-like N-terminal" evidence="10">
    <location>
        <begin position="23"/>
        <end position="261"/>
    </location>
</feature>
<dbReference type="GO" id="GO:0012505">
    <property type="term" value="C:endomembrane system"/>
    <property type="evidence" value="ECO:0007669"/>
    <property type="project" value="UniProtKB-SubCell"/>
</dbReference>
<evidence type="ECO:0000259" key="11">
    <source>
        <dbReference type="Pfam" id="PF16192"/>
    </source>
</evidence>
<keyword evidence="4 12" id="KW-0328">Glycosyltransferase</keyword>
<comment type="caution">
    <text evidence="12">The sequence shown here is derived from an EMBL/GenBank/DDBJ whole genome shotgun (WGS) entry which is preliminary data.</text>
</comment>
<feature type="transmembrane region" description="Helical" evidence="9">
    <location>
        <begin position="235"/>
        <end position="261"/>
    </location>
</feature>
<feature type="transmembrane region" description="Helical" evidence="9">
    <location>
        <begin position="103"/>
        <end position="123"/>
    </location>
</feature>
<evidence type="ECO:0000256" key="8">
    <source>
        <dbReference type="ARBA" id="ARBA00023136"/>
    </source>
</evidence>
<evidence type="ECO:0000313" key="12">
    <source>
        <dbReference type="EMBL" id="OHT04610.1"/>
    </source>
</evidence>
<proteinExistence type="inferred from homology"/>
<sequence>MLSRFKLQPKTKLNGTDAFFLFIILCFSFASRLWILHNPDAVVFDEVHFGNFTNWYTKSEFFYDIHPPLGKMVMFLFANLSEYDGDIDFSGNYARSFRNSQYVILRLTPAIFSSLCAPMIYLALRFDSFSSYAAFISAFLMCCDSSLLTEQRFILSDGMLHFFSCLFLVVFSYTNSLPSFSSRWFLFIFLSGVTLGAACSSKNTAWGLMAYAAYVEVFITLQIYAPFSFDAVFSVAVRGCLLALPVIVVYVLSFVIHFIILPFSGQGTAYLCQDMKDQLILKNIASSELWAKRVMKPNLISRTILLSFNMHRGNMGIKQFHGAQSRPINWPLLTGNYVAFWVGSQNRQVNCMGNVFVYYFAFFSLIANFVTFWKPKWNISLRYVVGRIVSFVPFFLIPRSMFLYHYLIPLIIGCMSAGAAVDNLFSRKWVGIMLVVVCVLSAFGFYLWSPYAYGTSHLDRDITIWHDNWVHGDQFHRELQKSSK</sequence>
<feature type="transmembrane region" description="Helical" evidence="9">
    <location>
        <begin position="160"/>
        <end position="178"/>
    </location>
</feature>
<dbReference type="Pfam" id="PF16192">
    <property type="entry name" value="PMT_4TMC"/>
    <property type="match status" value="1"/>
</dbReference>
<evidence type="ECO:0000256" key="3">
    <source>
        <dbReference type="ARBA" id="ARBA00007222"/>
    </source>
</evidence>